<accession>A0A448HEX7</accession>
<evidence type="ECO:0000313" key="6">
    <source>
        <dbReference type="EMBL" id="VEG26744.1"/>
    </source>
</evidence>
<comment type="similarity">
    <text evidence="1">Belongs to the bacterial solute-binding protein 3 family.</text>
</comment>
<dbReference type="GO" id="GO:0005576">
    <property type="term" value="C:extracellular region"/>
    <property type="evidence" value="ECO:0007669"/>
    <property type="project" value="TreeGrafter"/>
</dbReference>
<dbReference type="GO" id="GO:0006865">
    <property type="term" value="P:amino acid transport"/>
    <property type="evidence" value="ECO:0007669"/>
    <property type="project" value="TreeGrafter"/>
</dbReference>
<dbReference type="OrthoDB" id="8454826at2"/>
<evidence type="ECO:0000256" key="1">
    <source>
        <dbReference type="ARBA" id="ARBA00010333"/>
    </source>
</evidence>
<dbReference type="Gene3D" id="3.40.190.10">
    <property type="entry name" value="Periplasmic binding protein-like II"/>
    <property type="match status" value="2"/>
</dbReference>
<organism evidence="6 7">
    <name type="scientific">Actinomyces howellii</name>
    <dbReference type="NCBI Taxonomy" id="52771"/>
    <lineage>
        <taxon>Bacteria</taxon>
        <taxon>Bacillati</taxon>
        <taxon>Actinomycetota</taxon>
        <taxon>Actinomycetes</taxon>
        <taxon>Actinomycetales</taxon>
        <taxon>Actinomycetaceae</taxon>
        <taxon>Actinomyces</taxon>
    </lineage>
</organism>
<dbReference type="Pfam" id="PF00497">
    <property type="entry name" value="SBP_bac_3"/>
    <property type="match status" value="1"/>
</dbReference>
<gene>
    <name evidence="6" type="primary">peb1A</name>
    <name evidence="6" type="ORF">NCTC11636_00682</name>
</gene>
<dbReference type="CDD" id="cd13690">
    <property type="entry name" value="PBP2_GluB"/>
    <property type="match status" value="1"/>
</dbReference>
<evidence type="ECO:0000256" key="4">
    <source>
        <dbReference type="SAM" id="SignalP"/>
    </source>
</evidence>
<dbReference type="AlphaFoldDB" id="A0A448HEX7"/>
<dbReference type="PROSITE" id="PS51318">
    <property type="entry name" value="TAT"/>
    <property type="match status" value="1"/>
</dbReference>
<dbReference type="InterPro" id="IPR006311">
    <property type="entry name" value="TAT_signal"/>
</dbReference>
<feature type="chain" id="PRO_5038534155" evidence="4">
    <location>
        <begin position="27"/>
        <end position="318"/>
    </location>
</feature>
<keyword evidence="2" id="KW-0813">Transport</keyword>
<dbReference type="KEGG" id="ahw:NCTC11636_00682"/>
<feature type="domain" description="Solute-binding protein family 3/N-terminal" evidence="5">
    <location>
        <begin position="73"/>
        <end position="298"/>
    </location>
</feature>
<dbReference type="SMART" id="SM00062">
    <property type="entry name" value="PBPb"/>
    <property type="match status" value="1"/>
</dbReference>
<proteinExistence type="inferred from homology"/>
<dbReference type="EMBL" id="LR134350">
    <property type="protein sequence ID" value="VEG26744.1"/>
    <property type="molecule type" value="Genomic_DNA"/>
</dbReference>
<reference evidence="6 7" key="1">
    <citation type="submission" date="2018-12" db="EMBL/GenBank/DDBJ databases">
        <authorList>
            <consortium name="Pathogen Informatics"/>
        </authorList>
    </citation>
    <scope>NUCLEOTIDE SEQUENCE [LARGE SCALE GENOMIC DNA]</scope>
    <source>
        <strain evidence="6 7">NCTC11636</strain>
    </source>
</reference>
<dbReference type="PROSITE" id="PS51257">
    <property type="entry name" value="PROKAR_LIPOPROTEIN"/>
    <property type="match status" value="1"/>
</dbReference>
<dbReference type="Proteomes" id="UP000266895">
    <property type="component" value="Chromosome"/>
</dbReference>
<evidence type="ECO:0000256" key="2">
    <source>
        <dbReference type="ARBA" id="ARBA00022448"/>
    </source>
</evidence>
<dbReference type="PANTHER" id="PTHR30085">
    <property type="entry name" value="AMINO ACID ABC TRANSPORTER PERMEASE"/>
    <property type="match status" value="1"/>
</dbReference>
<dbReference type="InterPro" id="IPR001638">
    <property type="entry name" value="Solute-binding_3/MltF_N"/>
</dbReference>
<name>A0A448HEX7_9ACTO</name>
<dbReference type="InterPro" id="IPR051455">
    <property type="entry name" value="Bact_solute-bind_prot3"/>
</dbReference>
<dbReference type="SUPFAM" id="SSF53850">
    <property type="entry name" value="Periplasmic binding protein-like II"/>
    <property type="match status" value="1"/>
</dbReference>
<dbReference type="GO" id="GO:0030288">
    <property type="term" value="C:outer membrane-bounded periplasmic space"/>
    <property type="evidence" value="ECO:0007669"/>
    <property type="project" value="TreeGrafter"/>
</dbReference>
<keyword evidence="7" id="KW-1185">Reference proteome</keyword>
<evidence type="ECO:0000313" key="7">
    <source>
        <dbReference type="Proteomes" id="UP000266895"/>
    </source>
</evidence>
<evidence type="ECO:0000259" key="5">
    <source>
        <dbReference type="SMART" id="SM00062"/>
    </source>
</evidence>
<dbReference type="PANTHER" id="PTHR30085:SF6">
    <property type="entry name" value="ABC TRANSPORTER GLUTAMINE-BINDING PROTEIN GLNH"/>
    <property type="match status" value="1"/>
</dbReference>
<evidence type="ECO:0000256" key="3">
    <source>
        <dbReference type="ARBA" id="ARBA00022729"/>
    </source>
</evidence>
<feature type="signal peptide" evidence="4">
    <location>
        <begin position="1"/>
        <end position="26"/>
    </location>
</feature>
<dbReference type="RefSeq" id="WP_126381866.1">
    <property type="nucleotide sequence ID" value="NZ_LR134350.1"/>
</dbReference>
<keyword evidence="3 4" id="KW-0732">Signal</keyword>
<sequence length="318" mass="32131">MAPLSRRLLLTSSVSASVALALAACADTGADGQAVSSATGGVDFDTAVASGPVASEEAVAASTWASAVKATGKLRTGGTKTSQVFSIEDPATGKLTGFDAGLAMALARYIIGGDSPASLLEVTQVSSDTRETFLINGNVDAVIATYTITPERAEKISFAGPYYSSGQIVMVTSDNSEITGVESLDGKKVAVQSNSTSADALADKTPGAQPVPFETHSACVAALTAGQVEAYVVDQALALSEIVSNDALKIVGDPFTDDPYGIGLPKDSDAQAFVNTFLEEIAADGTWDSIWQATIGTILGGSAPEPPAVGSVPGSETA</sequence>
<protein>
    <submittedName>
        <fullName evidence="6">PEB1</fullName>
    </submittedName>
</protein>